<dbReference type="SUPFAM" id="SSF101576">
    <property type="entry name" value="Supernatant protein factor (SPF), C-terminal domain"/>
    <property type="match status" value="1"/>
</dbReference>
<keyword evidence="3" id="KW-1185">Reference proteome</keyword>
<dbReference type="Pfam" id="PF00650">
    <property type="entry name" value="CRAL_TRIO"/>
    <property type="match status" value="1"/>
</dbReference>
<feature type="domain" description="CRAL-TRIO" evidence="1">
    <location>
        <begin position="101"/>
        <end position="277"/>
    </location>
</feature>
<proteinExistence type="predicted"/>
<dbReference type="InterPro" id="IPR001251">
    <property type="entry name" value="CRAL-TRIO_dom"/>
</dbReference>
<dbReference type="SUPFAM" id="SSF52087">
    <property type="entry name" value="CRAL/TRIO domain"/>
    <property type="match status" value="1"/>
</dbReference>
<comment type="caution">
    <text evidence="2">The sequence shown here is derived from an EMBL/GenBank/DDBJ whole genome shotgun (WGS) entry which is preliminary data.</text>
</comment>
<evidence type="ECO:0000313" key="2">
    <source>
        <dbReference type="EMBL" id="KAG8190023.1"/>
    </source>
</evidence>
<dbReference type="InterPro" id="IPR051064">
    <property type="entry name" value="SEC14/CRAL-TRIO_domain"/>
</dbReference>
<reference evidence="2 3" key="1">
    <citation type="journal article" date="2022" name="Nat. Ecol. Evol.">
        <title>A masculinizing supergene underlies an exaggerated male reproductive morph in a spider.</title>
        <authorList>
            <person name="Hendrickx F."/>
            <person name="De Corte Z."/>
            <person name="Sonet G."/>
            <person name="Van Belleghem S.M."/>
            <person name="Kostlbacher S."/>
            <person name="Vangestel C."/>
        </authorList>
    </citation>
    <scope>NUCLEOTIDE SEQUENCE [LARGE SCALE GENOMIC DNA]</scope>
    <source>
        <strain evidence="2">W744_W776</strain>
    </source>
</reference>
<sequence>MAPTTAKSIMKDFRASFRRKKVESTSKVDKARELDNELSAKLAELKENIGDNLCLKYKDECLIGFLRARSLNVKEAEKLVRMDDHLRKFLQMDDFIKNHELSELNRNYSCSGIIGCDKEGSLVRVLNIGYSDVKGYINCISTIYNLKLFIFYIERDRILQAEENKKTGKKCNQITYIVNLEHLSLNKIMCKPAIDTGIVALKLMQEHFHDIVKNVFVINAPSFYSTVLKLFKPVIQDDLHRKIRMYDDASSWKADLLKHIDADVLPMCYGGNRVEDDDETCPSIIRWGGTIPESYYLTARLDPSDPDVMCVTVPAGSANNYRFYVPKVGMRWTWQIHAKENDIGIGLFLDEHSTEEDKKMKKKKKATTEDTSKLIQLTPIIRSQCQLCPEIGYATTWFKGTVVLHLDNTYSWMSSKEVLLKIMIGDSE</sequence>
<evidence type="ECO:0000313" key="3">
    <source>
        <dbReference type="Proteomes" id="UP000827092"/>
    </source>
</evidence>
<protein>
    <recommendedName>
        <fullName evidence="1">CRAL-TRIO domain-containing protein</fullName>
    </recommendedName>
</protein>
<dbReference type="Proteomes" id="UP000827092">
    <property type="component" value="Unassembled WGS sequence"/>
</dbReference>
<dbReference type="PANTHER" id="PTHR23324:SF83">
    <property type="entry name" value="SEC14-LIKE PROTEIN 2"/>
    <property type="match status" value="1"/>
</dbReference>
<dbReference type="PANTHER" id="PTHR23324">
    <property type="entry name" value="SEC14 RELATED PROTEIN"/>
    <property type="match status" value="1"/>
</dbReference>
<dbReference type="CDD" id="cd00170">
    <property type="entry name" value="SEC14"/>
    <property type="match status" value="1"/>
</dbReference>
<dbReference type="Gene3D" id="3.40.525.10">
    <property type="entry name" value="CRAL-TRIO lipid binding domain"/>
    <property type="match status" value="1"/>
</dbReference>
<dbReference type="EMBL" id="JAFNEN010000196">
    <property type="protein sequence ID" value="KAG8190023.1"/>
    <property type="molecule type" value="Genomic_DNA"/>
</dbReference>
<dbReference type="GO" id="GO:0005737">
    <property type="term" value="C:cytoplasm"/>
    <property type="evidence" value="ECO:0007669"/>
    <property type="project" value="TreeGrafter"/>
</dbReference>
<name>A0AAV6V2G2_9ARAC</name>
<dbReference type="InterPro" id="IPR036273">
    <property type="entry name" value="CRAL/TRIO_N_dom_sf"/>
</dbReference>
<dbReference type="PROSITE" id="PS50191">
    <property type="entry name" value="CRAL_TRIO"/>
    <property type="match status" value="1"/>
</dbReference>
<dbReference type="InterPro" id="IPR036865">
    <property type="entry name" value="CRAL-TRIO_dom_sf"/>
</dbReference>
<gene>
    <name evidence="2" type="ORF">JTE90_000119</name>
</gene>
<accession>A0AAV6V2G2</accession>
<dbReference type="AlphaFoldDB" id="A0AAV6V2G2"/>
<dbReference type="InterPro" id="IPR036598">
    <property type="entry name" value="GOLD_dom_sf"/>
</dbReference>
<evidence type="ECO:0000259" key="1">
    <source>
        <dbReference type="PROSITE" id="PS50191"/>
    </source>
</evidence>
<dbReference type="SMART" id="SM00516">
    <property type="entry name" value="SEC14"/>
    <property type="match status" value="1"/>
</dbReference>
<organism evidence="2 3">
    <name type="scientific">Oedothorax gibbosus</name>
    <dbReference type="NCBI Taxonomy" id="931172"/>
    <lineage>
        <taxon>Eukaryota</taxon>
        <taxon>Metazoa</taxon>
        <taxon>Ecdysozoa</taxon>
        <taxon>Arthropoda</taxon>
        <taxon>Chelicerata</taxon>
        <taxon>Arachnida</taxon>
        <taxon>Araneae</taxon>
        <taxon>Araneomorphae</taxon>
        <taxon>Entelegynae</taxon>
        <taxon>Araneoidea</taxon>
        <taxon>Linyphiidae</taxon>
        <taxon>Erigoninae</taxon>
        <taxon>Oedothorax</taxon>
    </lineage>
</organism>
<dbReference type="SUPFAM" id="SSF46938">
    <property type="entry name" value="CRAL/TRIO N-terminal domain"/>
    <property type="match status" value="1"/>
</dbReference>
<dbReference type="Gene3D" id="2.60.120.680">
    <property type="entry name" value="GOLD domain"/>
    <property type="match status" value="1"/>
</dbReference>